<comment type="caution">
    <text evidence="2">The sequence shown here is derived from an EMBL/GenBank/DDBJ whole genome shotgun (WGS) entry which is preliminary data.</text>
</comment>
<evidence type="ECO:0000256" key="1">
    <source>
        <dbReference type="SAM" id="MobiDB-lite"/>
    </source>
</evidence>
<sequence length="136" mass="15791">MPGSSKKITRLEKEAFLRVKDSEYKREQSAYLLTNDYDDDEAFENERHRRFTKIRQTHQIEREIDHQVGLIDKMKDRREAEAHKKQVATTRSFIATLPPPSKPSPSASSSSSLAPAAKTERIRRSVQIKEKYSTEK</sequence>
<dbReference type="EMBL" id="CAJNOJ010000184">
    <property type="protein sequence ID" value="CAF1258128.1"/>
    <property type="molecule type" value="Genomic_DNA"/>
</dbReference>
<gene>
    <name evidence="3" type="ORF">EDS130_LOCUS28362</name>
    <name evidence="2" type="ORF">XAT740_LOCUS22677</name>
</gene>
<evidence type="ECO:0000313" key="4">
    <source>
        <dbReference type="Proteomes" id="UP000663828"/>
    </source>
</evidence>
<evidence type="ECO:0000313" key="2">
    <source>
        <dbReference type="EMBL" id="CAF1182847.1"/>
    </source>
</evidence>
<dbReference type="AlphaFoldDB" id="A0A814V3H7"/>
<dbReference type="OrthoDB" id="10041157at2759"/>
<feature type="compositionally biased region" description="Low complexity" evidence="1">
    <location>
        <begin position="104"/>
        <end position="117"/>
    </location>
</feature>
<dbReference type="Proteomes" id="UP000663852">
    <property type="component" value="Unassembled WGS sequence"/>
</dbReference>
<keyword evidence="4" id="KW-1185">Reference proteome</keyword>
<name>A0A814V3H7_ADIRI</name>
<feature type="compositionally biased region" description="Basic and acidic residues" evidence="1">
    <location>
        <begin position="118"/>
        <end position="136"/>
    </location>
</feature>
<protein>
    <submittedName>
        <fullName evidence="2">Uncharacterized protein</fullName>
    </submittedName>
</protein>
<dbReference type="EMBL" id="CAJNOR010001680">
    <property type="protein sequence ID" value="CAF1182847.1"/>
    <property type="molecule type" value="Genomic_DNA"/>
</dbReference>
<proteinExistence type="predicted"/>
<organism evidence="2 4">
    <name type="scientific">Adineta ricciae</name>
    <name type="common">Rotifer</name>
    <dbReference type="NCBI Taxonomy" id="249248"/>
    <lineage>
        <taxon>Eukaryota</taxon>
        <taxon>Metazoa</taxon>
        <taxon>Spiralia</taxon>
        <taxon>Gnathifera</taxon>
        <taxon>Rotifera</taxon>
        <taxon>Eurotatoria</taxon>
        <taxon>Bdelloidea</taxon>
        <taxon>Adinetida</taxon>
        <taxon>Adinetidae</taxon>
        <taxon>Adineta</taxon>
    </lineage>
</organism>
<feature type="region of interest" description="Disordered" evidence="1">
    <location>
        <begin position="78"/>
        <end position="136"/>
    </location>
</feature>
<dbReference type="Proteomes" id="UP000663828">
    <property type="component" value="Unassembled WGS sequence"/>
</dbReference>
<accession>A0A814V3H7</accession>
<evidence type="ECO:0000313" key="3">
    <source>
        <dbReference type="EMBL" id="CAF1258128.1"/>
    </source>
</evidence>
<reference evidence="2" key="1">
    <citation type="submission" date="2021-02" db="EMBL/GenBank/DDBJ databases">
        <authorList>
            <person name="Nowell W R."/>
        </authorList>
    </citation>
    <scope>NUCLEOTIDE SEQUENCE</scope>
</reference>